<keyword evidence="3" id="KW-1185">Reference proteome</keyword>
<evidence type="ECO:0000313" key="3">
    <source>
        <dbReference type="Proteomes" id="UP000004110"/>
    </source>
</evidence>
<comment type="caution">
    <text evidence="2">The sequence shown here is derived from an EMBL/GenBank/DDBJ whole genome shotgun (WGS) entry which is preliminary data.</text>
</comment>
<organism evidence="2 3">
    <name type="scientific">Bacteroides uniformis (strain ATCC 8492 / DSM 6597 / CCUG 4942 / CIP 103695 / JCM 5828 / KCTC 5204 / NCTC 13054 / VPI 0061)</name>
    <dbReference type="NCBI Taxonomy" id="411479"/>
    <lineage>
        <taxon>Bacteria</taxon>
        <taxon>Pseudomonadati</taxon>
        <taxon>Bacteroidota</taxon>
        <taxon>Bacteroidia</taxon>
        <taxon>Bacteroidales</taxon>
        <taxon>Bacteroidaceae</taxon>
        <taxon>Bacteroides</taxon>
    </lineage>
</organism>
<gene>
    <name evidence="2" type="ORF">BACUNI_03238</name>
</gene>
<proteinExistence type="predicted"/>
<name>A0ABC9N8V1_BACUC</name>
<evidence type="ECO:0000313" key="2">
    <source>
        <dbReference type="EMBL" id="EDO53223.1"/>
    </source>
</evidence>
<keyword evidence="1" id="KW-0472">Membrane</keyword>
<dbReference type="Proteomes" id="UP000004110">
    <property type="component" value="Unassembled WGS sequence"/>
</dbReference>
<dbReference type="AlphaFoldDB" id="A0ABC9N8V1"/>
<reference evidence="2" key="1">
    <citation type="submission" date="2007-06" db="EMBL/GenBank/DDBJ databases">
        <authorList>
            <person name="Fulton L."/>
            <person name="Clifton S."/>
            <person name="Fulton B."/>
            <person name="Xu J."/>
            <person name="Minx P."/>
            <person name="Pepin K.H."/>
            <person name="Johnson M."/>
            <person name="Thiruvilangam P."/>
            <person name="Bhonagiri V."/>
            <person name="Nash W.E."/>
            <person name="Mardis E.R."/>
            <person name="Wilson R.K."/>
        </authorList>
    </citation>
    <scope>NUCLEOTIDE SEQUENCE [LARGE SCALE GENOMIC DNA]</scope>
    <source>
        <strain evidence="2">ATCC 8492</strain>
    </source>
</reference>
<evidence type="ECO:0000256" key="1">
    <source>
        <dbReference type="SAM" id="Phobius"/>
    </source>
</evidence>
<accession>A0ABC9N8V1</accession>
<keyword evidence="1" id="KW-1133">Transmembrane helix</keyword>
<feature type="transmembrane region" description="Helical" evidence="1">
    <location>
        <begin position="12"/>
        <end position="32"/>
    </location>
</feature>
<protein>
    <submittedName>
        <fullName evidence="2">Uncharacterized protein</fullName>
    </submittedName>
</protein>
<dbReference type="EMBL" id="AAYH02000046">
    <property type="protein sequence ID" value="EDO53223.1"/>
    <property type="molecule type" value="Genomic_DNA"/>
</dbReference>
<reference evidence="2" key="2">
    <citation type="submission" date="2013-11" db="EMBL/GenBank/DDBJ databases">
        <title>Draft genome sequence of Bacteroides uniformis (ATCC 8492).</title>
        <authorList>
            <person name="Sudarsanam P."/>
            <person name="Ley R."/>
            <person name="Guruge J."/>
            <person name="Turnbaugh P.J."/>
            <person name="Mahowald M."/>
            <person name="Liep D."/>
            <person name="Gordon J."/>
        </authorList>
    </citation>
    <scope>NUCLEOTIDE SEQUENCE</scope>
    <source>
        <strain evidence="2">ATCC 8492</strain>
    </source>
</reference>
<sequence length="53" mass="5873">MFVSGERWDERGVPIGLGGFVLALQGFGRWVAGMSDLGQSWGFYSILCPFRSM</sequence>
<keyword evidence="1" id="KW-0812">Transmembrane</keyword>